<reference evidence="6 7" key="1">
    <citation type="submission" date="2019-06" db="EMBL/GenBank/DDBJ databases">
        <title>Whole genome sequence for Cellvibrionaceae sp. R142.</title>
        <authorList>
            <person name="Wang G."/>
        </authorList>
    </citation>
    <scope>NUCLEOTIDE SEQUENCE [LARGE SCALE GENOMIC DNA]</scope>
    <source>
        <strain evidence="6 7">R142</strain>
    </source>
</reference>
<organism evidence="6 7">
    <name type="scientific">Exilibacterium tricleocarpae</name>
    <dbReference type="NCBI Taxonomy" id="2591008"/>
    <lineage>
        <taxon>Bacteria</taxon>
        <taxon>Pseudomonadati</taxon>
        <taxon>Pseudomonadota</taxon>
        <taxon>Gammaproteobacteria</taxon>
        <taxon>Cellvibrionales</taxon>
        <taxon>Cellvibrionaceae</taxon>
        <taxon>Exilibacterium</taxon>
    </lineage>
</organism>
<proteinExistence type="inferred from homology"/>
<dbReference type="OrthoDB" id="9794322at2"/>
<feature type="transmembrane region" description="Helical" evidence="4">
    <location>
        <begin position="59"/>
        <end position="75"/>
    </location>
</feature>
<dbReference type="InterPro" id="IPR018391">
    <property type="entry name" value="PQQ_b-propeller_rpt"/>
</dbReference>
<evidence type="ECO:0000259" key="5">
    <source>
        <dbReference type="Pfam" id="PF01011"/>
    </source>
</evidence>
<dbReference type="GO" id="GO:0048038">
    <property type="term" value="F:quinone binding"/>
    <property type="evidence" value="ECO:0007669"/>
    <property type="project" value="InterPro"/>
</dbReference>
<evidence type="ECO:0000256" key="1">
    <source>
        <dbReference type="ARBA" id="ARBA00001931"/>
    </source>
</evidence>
<evidence type="ECO:0000256" key="4">
    <source>
        <dbReference type="SAM" id="Phobius"/>
    </source>
</evidence>
<dbReference type="GO" id="GO:0008876">
    <property type="term" value="F:quinoprotein glucose dehydrogenase activity"/>
    <property type="evidence" value="ECO:0007669"/>
    <property type="project" value="TreeGrafter"/>
</dbReference>
<keyword evidence="4" id="KW-1133">Transmembrane helix</keyword>
<comment type="cofactor">
    <cofactor evidence="1">
        <name>pyrroloquinoline quinone</name>
        <dbReference type="ChEBI" id="CHEBI:58442"/>
    </cofactor>
</comment>
<keyword evidence="4" id="KW-0472">Membrane</keyword>
<dbReference type="InterPro" id="IPR002372">
    <property type="entry name" value="PQQ_rpt_dom"/>
</dbReference>
<dbReference type="Proteomes" id="UP000319732">
    <property type="component" value="Unassembled WGS sequence"/>
</dbReference>
<evidence type="ECO:0000256" key="2">
    <source>
        <dbReference type="ARBA" id="ARBA00008156"/>
    </source>
</evidence>
<keyword evidence="4" id="KW-0812">Transmembrane</keyword>
<comment type="similarity">
    <text evidence="2">Belongs to the bacterial PQQ dehydrogenase family.</text>
</comment>
<dbReference type="EMBL" id="VHSG01000009">
    <property type="protein sequence ID" value="TQV81027.1"/>
    <property type="molecule type" value="Genomic_DNA"/>
</dbReference>
<accession>A0A545TUY4</accession>
<name>A0A545TUY4_9GAMM</name>
<dbReference type="SUPFAM" id="SSF50998">
    <property type="entry name" value="Quinoprotein alcohol dehydrogenase-like"/>
    <property type="match status" value="1"/>
</dbReference>
<evidence type="ECO:0000313" key="6">
    <source>
        <dbReference type="EMBL" id="TQV81027.1"/>
    </source>
</evidence>
<evidence type="ECO:0000256" key="3">
    <source>
        <dbReference type="ARBA" id="ARBA00023002"/>
    </source>
</evidence>
<dbReference type="PANTHER" id="PTHR32303:SF4">
    <property type="entry name" value="QUINOPROTEIN GLUCOSE DEHYDROGENASE"/>
    <property type="match status" value="1"/>
</dbReference>
<keyword evidence="7" id="KW-1185">Reference proteome</keyword>
<dbReference type="Pfam" id="PF01011">
    <property type="entry name" value="PQQ"/>
    <property type="match status" value="1"/>
</dbReference>
<gene>
    <name evidence="6" type="ORF">FKG94_10040</name>
</gene>
<feature type="domain" description="Pyrrolo-quinoline quinone repeat" evidence="5">
    <location>
        <begin position="163"/>
        <end position="778"/>
    </location>
</feature>
<dbReference type="AlphaFoldDB" id="A0A545TUY4"/>
<feature type="transmembrane region" description="Helical" evidence="4">
    <location>
        <begin position="7"/>
        <end position="29"/>
    </location>
</feature>
<dbReference type="Gene3D" id="2.140.10.10">
    <property type="entry name" value="Quinoprotein alcohol dehydrogenase-like superfamily"/>
    <property type="match status" value="2"/>
</dbReference>
<dbReference type="InterPro" id="IPR017511">
    <property type="entry name" value="PQQ_mDH"/>
</dbReference>
<evidence type="ECO:0000313" key="7">
    <source>
        <dbReference type="Proteomes" id="UP000319732"/>
    </source>
</evidence>
<protein>
    <submittedName>
        <fullName evidence="6">PQQ-binding-like beta-propeller repeat protein</fullName>
    </submittedName>
</protein>
<dbReference type="GO" id="GO:0016020">
    <property type="term" value="C:membrane"/>
    <property type="evidence" value="ECO:0007669"/>
    <property type="project" value="InterPro"/>
</dbReference>
<dbReference type="SMART" id="SM00564">
    <property type="entry name" value="PQQ"/>
    <property type="match status" value="4"/>
</dbReference>
<comment type="caution">
    <text evidence="6">The sequence shown here is derived from an EMBL/GenBank/DDBJ whole genome shotgun (WGS) entry which is preliminary data.</text>
</comment>
<feature type="transmembrane region" description="Helical" evidence="4">
    <location>
        <begin position="122"/>
        <end position="140"/>
    </location>
</feature>
<dbReference type="InterPro" id="IPR011047">
    <property type="entry name" value="Quinoprotein_ADH-like_sf"/>
</dbReference>
<dbReference type="CDD" id="cd10280">
    <property type="entry name" value="PQQ_mGDH"/>
    <property type="match status" value="1"/>
</dbReference>
<feature type="transmembrane region" description="Helical" evidence="4">
    <location>
        <begin position="35"/>
        <end position="52"/>
    </location>
</feature>
<feature type="transmembrane region" description="Helical" evidence="4">
    <location>
        <begin position="81"/>
        <end position="102"/>
    </location>
</feature>
<sequence length="819" mass="89851">MPSKIMLWFFVFVLSLTGLLLFSLGSYLAYLGGSLYYVFTGIAVITIAVLIVRRKPVAAKLYGALLSITLVWSVYEADGYFLALLPRLAFWFVLAGFFFLPWYSKSLSESKVAVKLDAGTRYWLAVPCAATVVVLSIAAVQDYEYSGSGTVREILPSEPVTDWRHWGNDAGGSRFSEVDQINTETVGRLKEVWRFRTGVSEVFKSTPLQVDNHLYVCAANNIVIALDSDSGEEIWRFDPKIRLSIQNQYTKTCRGVGYHEAPEEYAGACPKRIVIGALDARLVAVNAITGERCGDFGINGEVDLTKGMGITHDSQYSVTAPPLVADDVLVVGGMVADTQELGMPSGVVRAYDVLTGEFAWAWDLGNPGEHGEPAEGETYTLGTPNVWTVMSYDSELDLVFAPTGNSPPDYFGGARRPFDDAYSSTIVAIDAATGAERWKYQTVHHDIWDYDLPSQPVLVDVDRAGERVPAVAVPTKMGDIFLLDRRDGTQVFPMDERPAPQAPELGEYLSPTQPVSALPDFHPYRHEKDMWGLTPIDQLVCRIEYKMMRYDGMYTPPTIAGPLLTGGTLIAPGNFGGFNWGSVSVDADNGLLIATPMLLAHRLVLFTPEQVAKAGPVARFLLGPRHPAIRMDPDAPIPEPRDPDPNDPYDHVRIGYYGMPQPFMSRLGTGVPCFEPPWSRIAVIDLNTRELLWSRPLGSMKEAGPFGIRSGLPFDVGVAVQGSTLTTRGGLTFMASAMDSTVRAFNVRSGEVMWSADLPGNSQSQPMTYQSKKTGRQYLIVTVPNPSWRYPRDPVSGTYVDSQGADGKGGYVIAYALEE</sequence>
<keyword evidence="3" id="KW-0560">Oxidoreductase</keyword>
<dbReference type="PANTHER" id="PTHR32303">
    <property type="entry name" value="QUINOPROTEIN ALCOHOL DEHYDROGENASE (CYTOCHROME C)"/>
    <property type="match status" value="1"/>
</dbReference>